<dbReference type="EMBL" id="JAGYPN010000001">
    <property type="protein sequence ID" value="MBS4221305.1"/>
    <property type="molecule type" value="Genomic_DNA"/>
</dbReference>
<dbReference type="AlphaFoldDB" id="A0A942UH24"/>
<dbReference type="InterPro" id="IPR024496">
    <property type="entry name" value="Spore_germ_GerPE"/>
</dbReference>
<comment type="caution">
    <text evidence="1">The sequence shown here is derived from an EMBL/GenBank/DDBJ whole genome shotgun (WGS) entry which is preliminary data.</text>
</comment>
<evidence type="ECO:0000313" key="2">
    <source>
        <dbReference type="Proteomes" id="UP000676456"/>
    </source>
</evidence>
<protein>
    <submittedName>
        <fullName evidence="1">Spore germination protein GerPE</fullName>
    </submittedName>
</protein>
<gene>
    <name evidence="1" type="ORF">KHA91_00865</name>
</gene>
<sequence>MWKRNSFVQFIDVKSLILTGILEIGDSVQLRANHNILAVQRKQEIEFGNEGNFQAFPIFSEPIPIPPLPEPPPLIRKYNESPNIRVGQIHVEGISTSAIMHIGSTNDVYLESRVLHIRQLPGKEEIEPLSLFTVR</sequence>
<dbReference type="RefSeq" id="WP_213096344.1">
    <property type="nucleotide sequence ID" value="NZ_JAGYPH010000001.1"/>
</dbReference>
<keyword evidence="2" id="KW-1185">Reference proteome</keyword>
<name>A0A942UH24_9BACI</name>
<organism evidence="1 2">
    <name type="scientific">Lederbergia citrea</name>
    <dbReference type="NCBI Taxonomy" id="2833581"/>
    <lineage>
        <taxon>Bacteria</taxon>
        <taxon>Bacillati</taxon>
        <taxon>Bacillota</taxon>
        <taxon>Bacilli</taxon>
        <taxon>Bacillales</taxon>
        <taxon>Bacillaceae</taxon>
        <taxon>Lederbergia</taxon>
    </lineage>
</organism>
<dbReference type="Pfam" id="PF10970">
    <property type="entry name" value="GerPE"/>
    <property type="match status" value="1"/>
</dbReference>
<reference evidence="1 2" key="1">
    <citation type="submission" date="2021-05" db="EMBL/GenBank/DDBJ databases">
        <title>Novel Bacillus species.</title>
        <authorList>
            <person name="Liu G."/>
        </authorList>
    </citation>
    <scope>NUCLEOTIDE SEQUENCE [LARGE SCALE GENOMIC DNA]</scope>
    <source>
        <strain evidence="1 2">FJAT-49682</strain>
    </source>
</reference>
<dbReference type="Proteomes" id="UP000676456">
    <property type="component" value="Unassembled WGS sequence"/>
</dbReference>
<accession>A0A942UH24</accession>
<evidence type="ECO:0000313" key="1">
    <source>
        <dbReference type="EMBL" id="MBS4221305.1"/>
    </source>
</evidence>
<proteinExistence type="predicted"/>